<feature type="region of interest" description="Disordered" evidence="1">
    <location>
        <begin position="1"/>
        <end position="164"/>
    </location>
</feature>
<dbReference type="AlphaFoldDB" id="A0A9P6DP91"/>
<gene>
    <name evidence="2" type="ORF">BS47DRAFT_1367652</name>
</gene>
<organism evidence="2 3">
    <name type="scientific">Hydnum rufescens UP504</name>
    <dbReference type="NCBI Taxonomy" id="1448309"/>
    <lineage>
        <taxon>Eukaryota</taxon>
        <taxon>Fungi</taxon>
        <taxon>Dikarya</taxon>
        <taxon>Basidiomycota</taxon>
        <taxon>Agaricomycotina</taxon>
        <taxon>Agaricomycetes</taxon>
        <taxon>Cantharellales</taxon>
        <taxon>Hydnaceae</taxon>
        <taxon>Hydnum</taxon>
    </lineage>
</organism>
<reference evidence="2" key="1">
    <citation type="journal article" date="2020" name="Nat. Commun.">
        <title>Large-scale genome sequencing of mycorrhizal fungi provides insights into the early evolution of symbiotic traits.</title>
        <authorList>
            <person name="Miyauchi S."/>
            <person name="Kiss E."/>
            <person name="Kuo A."/>
            <person name="Drula E."/>
            <person name="Kohler A."/>
            <person name="Sanchez-Garcia M."/>
            <person name="Morin E."/>
            <person name="Andreopoulos B."/>
            <person name="Barry K.W."/>
            <person name="Bonito G."/>
            <person name="Buee M."/>
            <person name="Carver A."/>
            <person name="Chen C."/>
            <person name="Cichocki N."/>
            <person name="Clum A."/>
            <person name="Culley D."/>
            <person name="Crous P.W."/>
            <person name="Fauchery L."/>
            <person name="Girlanda M."/>
            <person name="Hayes R.D."/>
            <person name="Keri Z."/>
            <person name="LaButti K."/>
            <person name="Lipzen A."/>
            <person name="Lombard V."/>
            <person name="Magnuson J."/>
            <person name="Maillard F."/>
            <person name="Murat C."/>
            <person name="Nolan M."/>
            <person name="Ohm R.A."/>
            <person name="Pangilinan J."/>
            <person name="Pereira M.F."/>
            <person name="Perotto S."/>
            <person name="Peter M."/>
            <person name="Pfister S."/>
            <person name="Riley R."/>
            <person name="Sitrit Y."/>
            <person name="Stielow J.B."/>
            <person name="Szollosi G."/>
            <person name="Zifcakova L."/>
            <person name="Stursova M."/>
            <person name="Spatafora J.W."/>
            <person name="Tedersoo L."/>
            <person name="Vaario L.M."/>
            <person name="Yamada A."/>
            <person name="Yan M."/>
            <person name="Wang P."/>
            <person name="Xu J."/>
            <person name="Bruns T."/>
            <person name="Baldrian P."/>
            <person name="Vilgalys R."/>
            <person name="Dunand C."/>
            <person name="Henrissat B."/>
            <person name="Grigoriev I.V."/>
            <person name="Hibbett D."/>
            <person name="Nagy L.G."/>
            <person name="Martin F.M."/>
        </authorList>
    </citation>
    <scope>NUCLEOTIDE SEQUENCE</scope>
    <source>
        <strain evidence="2">UP504</strain>
    </source>
</reference>
<dbReference type="Proteomes" id="UP000886523">
    <property type="component" value="Unassembled WGS sequence"/>
</dbReference>
<protein>
    <submittedName>
        <fullName evidence="2">Uncharacterized protein</fullName>
    </submittedName>
</protein>
<comment type="caution">
    <text evidence="2">The sequence shown here is derived from an EMBL/GenBank/DDBJ whole genome shotgun (WGS) entry which is preliminary data.</text>
</comment>
<proteinExistence type="predicted"/>
<dbReference type="EMBL" id="MU129127">
    <property type="protein sequence ID" value="KAF9506034.1"/>
    <property type="molecule type" value="Genomic_DNA"/>
</dbReference>
<feature type="compositionally biased region" description="Basic and acidic residues" evidence="1">
    <location>
        <begin position="112"/>
        <end position="124"/>
    </location>
</feature>
<evidence type="ECO:0000256" key="1">
    <source>
        <dbReference type="SAM" id="MobiDB-lite"/>
    </source>
</evidence>
<sequence>MYSSAKRAAEAALLVSSPTMKPHPKQAQMKPRVKTKCAQQPKGPIMCVVKSNYPHPHESPPNEKTNEALHKTMHSRQTLPERPAPQCLQPMQQEVKHDTTHPPQQSLSCMKTPRERPAAKDHTCRPSPQTPQPVRQWTKHSTTSTVAGGVVPDCPHTKTHLVRT</sequence>
<name>A0A9P6DP91_9AGAM</name>
<evidence type="ECO:0000313" key="2">
    <source>
        <dbReference type="EMBL" id="KAF9506034.1"/>
    </source>
</evidence>
<evidence type="ECO:0000313" key="3">
    <source>
        <dbReference type="Proteomes" id="UP000886523"/>
    </source>
</evidence>
<keyword evidence="3" id="KW-1185">Reference proteome</keyword>
<feature type="compositionally biased region" description="Basic and acidic residues" evidence="1">
    <location>
        <begin position="55"/>
        <end position="70"/>
    </location>
</feature>
<accession>A0A9P6DP91</accession>
<feature type="compositionally biased region" description="Polar residues" evidence="1">
    <location>
        <begin position="132"/>
        <end position="146"/>
    </location>
</feature>